<dbReference type="InterPro" id="IPR042174">
    <property type="entry name" value="RecF_2"/>
</dbReference>
<keyword evidence="10 13" id="KW-0234">DNA repair</keyword>
<evidence type="ECO:0000256" key="10">
    <source>
        <dbReference type="ARBA" id="ARBA00023204"/>
    </source>
</evidence>
<dbReference type="STRING" id="1225127.SAMN05661030_0199"/>
<dbReference type="GO" id="GO:0005737">
    <property type="term" value="C:cytoplasm"/>
    <property type="evidence" value="ECO:0007669"/>
    <property type="project" value="UniProtKB-SubCell"/>
</dbReference>
<dbReference type="NCBIfam" id="TIGR00611">
    <property type="entry name" value="recf"/>
    <property type="match status" value="1"/>
</dbReference>
<keyword evidence="4 13" id="KW-0963">Cytoplasm</keyword>
<comment type="function">
    <text evidence="12 13 14">The RecF protein is involved in DNA metabolism; it is required for DNA replication and normal SOS inducibility. RecF binds preferentially to single-stranded, linear DNA. It also seems to bind ATP.</text>
</comment>
<dbReference type="InterPro" id="IPR018078">
    <property type="entry name" value="DNA-binding_RecF_CS"/>
</dbReference>
<dbReference type="PANTHER" id="PTHR32182:SF0">
    <property type="entry name" value="DNA REPLICATION AND REPAIR PROTEIN RECF"/>
    <property type="match status" value="1"/>
</dbReference>
<evidence type="ECO:0000256" key="3">
    <source>
        <dbReference type="ARBA" id="ARBA00020170"/>
    </source>
</evidence>
<dbReference type="HAMAP" id="MF_00365">
    <property type="entry name" value="RecF"/>
    <property type="match status" value="1"/>
</dbReference>
<dbReference type="GO" id="GO:0009432">
    <property type="term" value="P:SOS response"/>
    <property type="evidence" value="ECO:0007669"/>
    <property type="project" value="UniProtKB-UniRule"/>
</dbReference>
<dbReference type="Gene3D" id="1.20.1050.90">
    <property type="entry name" value="RecF/RecN/SMC, N-terminal domain"/>
    <property type="match status" value="1"/>
</dbReference>
<feature type="domain" description="RecF/RecN/SMC N-terminal" evidence="15">
    <location>
        <begin position="10"/>
        <end position="369"/>
    </location>
</feature>
<dbReference type="InterPro" id="IPR027417">
    <property type="entry name" value="P-loop_NTPase"/>
</dbReference>
<evidence type="ECO:0000256" key="7">
    <source>
        <dbReference type="ARBA" id="ARBA00022763"/>
    </source>
</evidence>
<dbReference type="CDD" id="cd03242">
    <property type="entry name" value="ABC_RecF"/>
    <property type="match status" value="1"/>
</dbReference>
<evidence type="ECO:0000259" key="15">
    <source>
        <dbReference type="Pfam" id="PF02463"/>
    </source>
</evidence>
<organism evidence="16 17">
    <name type="scientific">Klenkia taihuensis</name>
    <dbReference type="NCBI Taxonomy" id="1225127"/>
    <lineage>
        <taxon>Bacteria</taxon>
        <taxon>Bacillati</taxon>
        <taxon>Actinomycetota</taxon>
        <taxon>Actinomycetes</taxon>
        <taxon>Geodermatophilales</taxon>
        <taxon>Geodermatophilaceae</taxon>
        <taxon>Klenkia</taxon>
    </lineage>
</organism>
<evidence type="ECO:0000256" key="13">
    <source>
        <dbReference type="HAMAP-Rule" id="MF_00365"/>
    </source>
</evidence>
<sequence length="408" mass="43305">MRSRTRPELYVRHLQLGSFRSWEAVDLALTPGPTVLVGRNGQGKTNLVEAVGYLATLGSHRVSSDAPLVRHGAAQAVVRAALRKEDRELLVEVEINPGKANRVRVNRSPLPRPRELLGLVKTVLFAPEDLALVRGDPTERRRFLDDLLVSRTPRLAGVRADYERVLKQRNALLKTAKLARGNLATLEVWDGHLADLGGQLLAARLQLAADLDPFVTAAYEGVAGEGADRARLGYTSTVPLAGDGTAFLPGIGVPSAAELTAALARRVEERRKEEVDRGVTLVGPHRDDLVLHLGPAPAKGYASHGESWSFALAVKLACFALLRADGEEPVLVLDDVFAELDAGRRTALAEVAGTAEQCLITAAVAEDVPAALRGTRVQVAAGTATVLTAEVDGPAAAEEAGPVGEAHG</sequence>
<reference evidence="17" key="1">
    <citation type="submission" date="2016-10" db="EMBL/GenBank/DDBJ databases">
        <authorList>
            <person name="Varghese N."/>
            <person name="Submissions S."/>
        </authorList>
    </citation>
    <scope>NUCLEOTIDE SEQUENCE [LARGE SCALE GENOMIC DNA]</scope>
    <source>
        <strain evidence="17">DSM 45962</strain>
    </source>
</reference>
<proteinExistence type="inferred from homology"/>
<dbReference type="InterPro" id="IPR001238">
    <property type="entry name" value="DNA-binding_RecF"/>
</dbReference>
<evidence type="ECO:0000256" key="9">
    <source>
        <dbReference type="ARBA" id="ARBA00023125"/>
    </source>
</evidence>
<dbReference type="Gene3D" id="3.40.50.300">
    <property type="entry name" value="P-loop containing nucleotide triphosphate hydrolases"/>
    <property type="match status" value="1"/>
</dbReference>
<keyword evidence="7 13" id="KW-0227">DNA damage</keyword>
<keyword evidence="9 13" id="KW-0238">DNA-binding</keyword>
<evidence type="ECO:0000256" key="1">
    <source>
        <dbReference type="ARBA" id="ARBA00004496"/>
    </source>
</evidence>
<dbReference type="GO" id="GO:0003697">
    <property type="term" value="F:single-stranded DNA binding"/>
    <property type="evidence" value="ECO:0007669"/>
    <property type="project" value="UniProtKB-UniRule"/>
</dbReference>
<dbReference type="GO" id="GO:0000731">
    <property type="term" value="P:DNA synthesis involved in DNA repair"/>
    <property type="evidence" value="ECO:0007669"/>
    <property type="project" value="TreeGrafter"/>
</dbReference>
<dbReference type="Pfam" id="PF02463">
    <property type="entry name" value="SMC_N"/>
    <property type="match status" value="1"/>
</dbReference>
<evidence type="ECO:0000256" key="4">
    <source>
        <dbReference type="ARBA" id="ARBA00022490"/>
    </source>
</evidence>
<evidence type="ECO:0000313" key="17">
    <source>
        <dbReference type="Proteomes" id="UP000199022"/>
    </source>
</evidence>
<dbReference type="GO" id="GO:0006260">
    <property type="term" value="P:DNA replication"/>
    <property type="evidence" value="ECO:0007669"/>
    <property type="project" value="UniProtKB-UniRule"/>
</dbReference>
<keyword evidence="5 13" id="KW-0235">DNA replication</keyword>
<evidence type="ECO:0000256" key="6">
    <source>
        <dbReference type="ARBA" id="ARBA00022741"/>
    </source>
</evidence>
<dbReference type="PROSITE" id="PS00618">
    <property type="entry name" value="RECF_2"/>
    <property type="match status" value="1"/>
</dbReference>
<dbReference type="PROSITE" id="PS00617">
    <property type="entry name" value="RECF_1"/>
    <property type="match status" value="1"/>
</dbReference>
<dbReference type="Proteomes" id="UP000199022">
    <property type="component" value="Unassembled WGS sequence"/>
</dbReference>
<evidence type="ECO:0000313" key="16">
    <source>
        <dbReference type="EMBL" id="SFC13191.1"/>
    </source>
</evidence>
<comment type="subcellular location">
    <subcellularLocation>
        <location evidence="1 13 14">Cytoplasm</location>
    </subcellularLocation>
</comment>
<comment type="similarity">
    <text evidence="2 13 14">Belongs to the RecF family.</text>
</comment>
<evidence type="ECO:0000256" key="8">
    <source>
        <dbReference type="ARBA" id="ARBA00022840"/>
    </source>
</evidence>
<keyword evidence="6 13" id="KW-0547">Nucleotide-binding</keyword>
<evidence type="ECO:0000256" key="14">
    <source>
        <dbReference type="RuleBase" id="RU000578"/>
    </source>
</evidence>
<feature type="binding site" evidence="13">
    <location>
        <begin position="38"/>
        <end position="45"/>
    </location>
    <ligand>
        <name>ATP</name>
        <dbReference type="ChEBI" id="CHEBI:30616"/>
    </ligand>
</feature>
<evidence type="ECO:0000256" key="11">
    <source>
        <dbReference type="ARBA" id="ARBA00023236"/>
    </source>
</evidence>
<keyword evidence="11 13" id="KW-0742">SOS response</keyword>
<name>A0A1I1GNX9_9ACTN</name>
<protein>
    <recommendedName>
        <fullName evidence="3 13">DNA replication and repair protein RecF</fullName>
    </recommendedName>
</protein>
<dbReference type="InterPro" id="IPR003395">
    <property type="entry name" value="RecF/RecN/SMC_N"/>
</dbReference>
<gene>
    <name evidence="13" type="primary">recF</name>
    <name evidence="16" type="ORF">SAMN05661030_0199</name>
</gene>
<evidence type="ECO:0000256" key="12">
    <source>
        <dbReference type="ARBA" id="ARBA00025401"/>
    </source>
</evidence>
<dbReference type="EMBL" id="FOMD01000001">
    <property type="protein sequence ID" value="SFC13191.1"/>
    <property type="molecule type" value="Genomic_DNA"/>
</dbReference>
<accession>A0A1I1GNX9</accession>
<dbReference type="AlphaFoldDB" id="A0A1I1GNX9"/>
<evidence type="ECO:0000256" key="2">
    <source>
        <dbReference type="ARBA" id="ARBA00008016"/>
    </source>
</evidence>
<dbReference type="SUPFAM" id="SSF52540">
    <property type="entry name" value="P-loop containing nucleoside triphosphate hydrolases"/>
    <property type="match status" value="1"/>
</dbReference>
<dbReference type="PANTHER" id="PTHR32182">
    <property type="entry name" value="DNA REPLICATION AND REPAIR PROTEIN RECF"/>
    <property type="match status" value="1"/>
</dbReference>
<keyword evidence="17" id="KW-1185">Reference proteome</keyword>
<dbReference type="GO" id="GO:0006302">
    <property type="term" value="P:double-strand break repair"/>
    <property type="evidence" value="ECO:0007669"/>
    <property type="project" value="TreeGrafter"/>
</dbReference>
<dbReference type="GO" id="GO:0005524">
    <property type="term" value="F:ATP binding"/>
    <property type="evidence" value="ECO:0007669"/>
    <property type="project" value="UniProtKB-UniRule"/>
</dbReference>
<keyword evidence="8 13" id="KW-0067">ATP-binding</keyword>
<evidence type="ECO:0000256" key="5">
    <source>
        <dbReference type="ARBA" id="ARBA00022705"/>
    </source>
</evidence>